<evidence type="ECO:0000259" key="4">
    <source>
        <dbReference type="Pfam" id="PF22725"/>
    </source>
</evidence>
<dbReference type="Pfam" id="PF22725">
    <property type="entry name" value="GFO_IDH_MocA_C3"/>
    <property type="match status" value="1"/>
</dbReference>
<gene>
    <name evidence="5" type="ORF">E4191_15540</name>
</gene>
<feature type="domain" description="GFO/IDH/MocA-like oxidoreductase" evidence="4">
    <location>
        <begin position="134"/>
        <end position="255"/>
    </location>
</feature>
<comment type="similarity">
    <text evidence="1">Belongs to the Gfo/Idh/MocA family.</text>
</comment>
<dbReference type="PANTHER" id="PTHR22604">
    <property type="entry name" value="OXIDOREDUCTASES"/>
    <property type="match status" value="1"/>
</dbReference>
<dbReference type="RefSeq" id="WP_135314201.1">
    <property type="nucleotide sequence ID" value="NZ_CP038439.1"/>
</dbReference>
<evidence type="ECO:0000256" key="1">
    <source>
        <dbReference type="ARBA" id="ARBA00010928"/>
    </source>
</evidence>
<dbReference type="InterPro" id="IPR036291">
    <property type="entry name" value="NAD(P)-bd_dom_sf"/>
</dbReference>
<dbReference type="Gene3D" id="3.30.360.10">
    <property type="entry name" value="Dihydrodipicolinate Reductase, domain 2"/>
    <property type="match status" value="1"/>
</dbReference>
<keyword evidence="2" id="KW-0560">Oxidoreductase</keyword>
<evidence type="ECO:0000313" key="6">
    <source>
        <dbReference type="Proteomes" id="UP000296374"/>
    </source>
</evidence>
<feature type="domain" description="Gfo/Idh/MocA-like oxidoreductase N-terminal" evidence="3">
    <location>
        <begin position="4"/>
        <end position="124"/>
    </location>
</feature>
<reference evidence="6" key="1">
    <citation type="submission" date="2019-03" db="EMBL/GenBank/DDBJ databases">
        <authorList>
            <person name="Li J."/>
        </authorList>
    </citation>
    <scope>NUCLEOTIDE SEQUENCE [LARGE SCALE GENOMIC DNA]</scope>
    <source>
        <strain evidence="6">2251</strain>
    </source>
</reference>
<dbReference type="AlphaFoldDB" id="A0A4P7HR51"/>
<dbReference type="InterPro" id="IPR000683">
    <property type="entry name" value="Gfo/Idh/MocA-like_OxRdtase_N"/>
</dbReference>
<dbReference type="InterPro" id="IPR050984">
    <property type="entry name" value="Gfo/Idh/MocA_domain"/>
</dbReference>
<dbReference type="SUPFAM" id="SSF55347">
    <property type="entry name" value="Glyceraldehyde-3-phosphate dehydrogenase-like, C-terminal domain"/>
    <property type="match status" value="1"/>
</dbReference>
<proteinExistence type="inferred from homology"/>
<sequence length="337" mass="36019">MTTIRWGLVGPGNIARNFADGMAQAASGALIAVSSRSEARGRAFGDRYNLDEAKRYTDYRDLCKDPDVDAIHIATPHPFHAEQALMAIRAGKHVSVEKPAGITAAEVRTLVEAAARNRVFFMEAYMYLCHPQIARAVEILRSGEIGTLRHLRATFGFEAPFSPGSRLFSQELGGGAILDVGGYPVSAARLFAGAAQGRYAEPETIGGTGVIGRSGVVEVAHGVLGFADGMTAEIGCAISQTMENTVHVEGDRGRLLLPTPWTPGRDGGPSDARIQVTTAGQRRVEDLRHPEHLFAFEAEAASRAIAEGRTGLSWPQMGPASSIGNNTVLEDWRARIG</sequence>
<evidence type="ECO:0000313" key="5">
    <source>
        <dbReference type="EMBL" id="QBX35937.1"/>
    </source>
</evidence>
<name>A0A4P7HR51_9RHOB</name>
<accession>A0A4P7HR51</accession>
<dbReference type="GO" id="GO:0016491">
    <property type="term" value="F:oxidoreductase activity"/>
    <property type="evidence" value="ECO:0007669"/>
    <property type="project" value="UniProtKB-KW"/>
</dbReference>
<evidence type="ECO:0000256" key="2">
    <source>
        <dbReference type="ARBA" id="ARBA00023002"/>
    </source>
</evidence>
<dbReference type="Pfam" id="PF01408">
    <property type="entry name" value="GFO_IDH_MocA"/>
    <property type="match status" value="1"/>
</dbReference>
<evidence type="ECO:0000259" key="3">
    <source>
        <dbReference type="Pfam" id="PF01408"/>
    </source>
</evidence>
<dbReference type="SUPFAM" id="SSF51735">
    <property type="entry name" value="NAD(P)-binding Rossmann-fold domains"/>
    <property type="match status" value="1"/>
</dbReference>
<dbReference type="Gene3D" id="3.40.50.720">
    <property type="entry name" value="NAD(P)-binding Rossmann-like Domain"/>
    <property type="match status" value="1"/>
</dbReference>
<dbReference type="EMBL" id="CP038439">
    <property type="protein sequence ID" value="QBX35937.1"/>
    <property type="molecule type" value="Genomic_DNA"/>
</dbReference>
<dbReference type="InterPro" id="IPR055170">
    <property type="entry name" value="GFO_IDH_MocA-like_dom"/>
</dbReference>
<protein>
    <submittedName>
        <fullName evidence="5">Gfo/Idh/MocA family oxidoreductase</fullName>
    </submittedName>
</protein>
<dbReference type="KEGG" id="plia:E4191_15540"/>
<dbReference type="GO" id="GO:0000166">
    <property type="term" value="F:nucleotide binding"/>
    <property type="evidence" value="ECO:0007669"/>
    <property type="project" value="InterPro"/>
</dbReference>
<dbReference type="PANTHER" id="PTHR22604:SF105">
    <property type="entry name" value="TRANS-1,2-DIHYDROBENZENE-1,2-DIOL DEHYDROGENASE"/>
    <property type="match status" value="1"/>
</dbReference>
<dbReference type="Proteomes" id="UP000296374">
    <property type="component" value="Chromosome"/>
</dbReference>
<organism evidence="5 6">
    <name type="scientific">Paracoccus liaowanqingii</name>
    <dbReference type="NCBI Taxonomy" id="2560053"/>
    <lineage>
        <taxon>Bacteria</taxon>
        <taxon>Pseudomonadati</taxon>
        <taxon>Pseudomonadota</taxon>
        <taxon>Alphaproteobacteria</taxon>
        <taxon>Rhodobacterales</taxon>
        <taxon>Paracoccaceae</taxon>
        <taxon>Paracoccus</taxon>
    </lineage>
</organism>